<keyword evidence="2" id="KW-1185">Reference proteome</keyword>
<accession>A0ACB9HMY5</accession>
<reference evidence="2" key="1">
    <citation type="journal article" date="2022" name="Mol. Ecol. Resour.">
        <title>The genomes of chicory, endive, great burdock and yacon provide insights into Asteraceae palaeo-polyploidization history and plant inulin production.</title>
        <authorList>
            <person name="Fan W."/>
            <person name="Wang S."/>
            <person name="Wang H."/>
            <person name="Wang A."/>
            <person name="Jiang F."/>
            <person name="Liu H."/>
            <person name="Zhao H."/>
            <person name="Xu D."/>
            <person name="Zhang Y."/>
        </authorList>
    </citation>
    <scope>NUCLEOTIDE SEQUENCE [LARGE SCALE GENOMIC DNA]</scope>
    <source>
        <strain evidence="2">cv. Yunnan</strain>
    </source>
</reference>
<evidence type="ECO:0000313" key="1">
    <source>
        <dbReference type="EMBL" id="KAI3797167.1"/>
    </source>
</evidence>
<dbReference type="EMBL" id="CM042028">
    <property type="protein sequence ID" value="KAI3797167.1"/>
    <property type="molecule type" value="Genomic_DNA"/>
</dbReference>
<evidence type="ECO:0000313" key="2">
    <source>
        <dbReference type="Proteomes" id="UP001056120"/>
    </source>
</evidence>
<proteinExistence type="predicted"/>
<comment type="caution">
    <text evidence="1">The sequence shown here is derived from an EMBL/GenBank/DDBJ whole genome shotgun (WGS) entry which is preliminary data.</text>
</comment>
<gene>
    <name evidence="1" type="ORF">L1987_32420</name>
</gene>
<reference evidence="1 2" key="2">
    <citation type="journal article" date="2022" name="Mol. Ecol. Resour.">
        <title>The genomes of chicory, endive, great burdock and yacon provide insights into Asteraceae paleo-polyploidization history and plant inulin production.</title>
        <authorList>
            <person name="Fan W."/>
            <person name="Wang S."/>
            <person name="Wang H."/>
            <person name="Wang A."/>
            <person name="Jiang F."/>
            <person name="Liu H."/>
            <person name="Zhao H."/>
            <person name="Xu D."/>
            <person name="Zhang Y."/>
        </authorList>
    </citation>
    <scope>NUCLEOTIDE SEQUENCE [LARGE SCALE GENOMIC DNA]</scope>
    <source>
        <strain evidence="2">cv. Yunnan</strain>
        <tissue evidence="1">Leaves</tissue>
    </source>
</reference>
<name>A0ACB9HMY5_9ASTR</name>
<organism evidence="1 2">
    <name type="scientific">Smallanthus sonchifolius</name>
    <dbReference type="NCBI Taxonomy" id="185202"/>
    <lineage>
        <taxon>Eukaryota</taxon>
        <taxon>Viridiplantae</taxon>
        <taxon>Streptophyta</taxon>
        <taxon>Embryophyta</taxon>
        <taxon>Tracheophyta</taxon>
        <taxon>Spermatophyta</taxon>
        <taxon>Magnoliopsida</taxon>
        <taxon>eudicotyledons</taxon>
        <taxon>Gunneridae</taxon>
        <taxon>Pentapetalae</taxon>
        <taxon>asterids</taxon>
        <taxon>campanulids</taxon>
        <taxon>Asterales</taxon>
        <taxon>Asteraceae</taxon>
        <taxon>Asteroideae</taxon>
        <taxon>Heliantheae alliance</taxon>
        <taxon>Millerieae</taxon>
        <taxon>Smallanthus</taxon>
    </lineage>
</organism>
<sequence>MWHSFPSELFLDYKPSSRERNWQEDQSMTLYGRKLMSRILNVFSRLTVELEGLWVKMRQYLSTRADMLPLAYTRL</sequence>
<dbReference type="Proteomes" id="UP001056120">
    <property type="component" value="Linkage Group LG11"/>
</dbReference>
<protein>
    <submittedName>
        <fullName evidence="1">Uncharacterized protein</fullName>
    </submittedName>
</protein>